<reference evidence="4 5" key="2">
    <citation type="journal article" date="2016" name="Int. J. Syst. Evol. Microbiol.">
        <title>Flavisolibacter tropicus sp. nov., isolated from tropical soil.</title>
        <authorList>
            <person name="Lee J.J."/>
            <person name="Kang M.S."/>
            <person name="Kim G.S."/>
            <person name="Lee C.S."/>
            <person name="Lim S."/>
            <person name="Lee J."/>
            <person name="Roh S.H."/>
            <person name="Kang H."/>
            <person name="Ha J.M."/>
            <person name="Bae S."/>
            <person name="Jung H.Y."/>
            <person name="Kim M.K."/>
        </authorList>
    </citation>
    <scope>NUCLEOTIDE SEQUENCE [LARGE SCALE GENOMIC DNA]</scope>
    <source>
        <strain evidence="4 5">LCS9</strain>
    </source>
</reference>
<feature type="signal peptide" evidence="2">
    <location>
        <begin position="1"/>
        <end position="19"/>
    </location>
</feature>
<dbReference type="AlphaFoldDB" id="A0A172U0G9"/>
<dbReference type="Proteomes" id="UP000077177">
    <property type="component" value="Chromosome"/>
</dbReference>
<dbReference type="PATRIC" id="fig|1492898.3.peg.4789"/>
<evidence type="ECO:0000256" key="1">
    <source>
        <dbReference type="ARBA" id="ARBA00023284"/>
    </source>
</evidence>
<dbReference type="EMBL" id="CP011390">
    <property type="protein sequence ID" value="ANE52756.1"/>
    <property type="molecule type" value="Genomic_DNA"/>
</dbReference>
<evidence type="ECO:0000256" key="2">
    <source>
        <dbReference type="SAM" id="SignalP"/>
    </source>
</evidence>
<dbReference type="SUPFAM" id="SSF52833">
    <property type="entry name" value="Thioredoxin-like"/>
    <property type="match status" value="1"/>
</dbReference>
<dbReference type="RefSeq" id="WP_066407805.1">
    <property type="nucleotide sequence ID" value="NZ_CP011390.1"/>
</dbReference>
<feature type="chain" id="PRO_5008001508" description="Thioredoxin domain-containing protein" evidence="2">
    <location>
        <begin position="20"/>
        <end position="174"/>
    </location>
</feature>
<accession>A0A172U0G9</accession>
<keyword evidence="2" id="KW-0732">Signal</keyword>
<name>A0A172U0G9_9BACT</name>
<dbReference type="Pfam" id="PF13899">
    <property type="entry name" value="Thioredoxin_7"/>
    <property type="match status" value="1"/>
</dbReference>
<dbReference type="InterPro" id="IPR036249">
    <property type="entry name" value="Thioredoxin-like_sf"/>
</dbReference>
<evidence type="ECO:0000313" key="4">
    <source>
        <dbReference type="EMBL" id="ANE52756.1"/>
    </source>
</evidence>
<keyword evidence="5" id="KW-1185">Reference proteome</keyword>
<dbReference type="InterPro" id="IPR017937">
    <property type="entry name" value="Thioredoxin_CS"/>
</dbReference>
<dbReference type="PROSITE" id="PS51352">
    <property type="entry name" value="THIOREDOXIN_2"/>
    <property type="match status" value="1"/>
</dbReference>
<protein>
    <recommendedName>
        <fullName evidence="3">Thioredoxin domain-containing protein</fullName>
    </recommendedName>
</protein>
<reference evidence="5" key="1">
    <citation type="submission" date="2015-01" db="EMBL/GenBank/DDBJ databases">
        <title>Flavisolibacter sp./LCS9/ whole genome sequencing.</title>
        <authorList>
            <person name="Kim M.K."/>
            <person name="Srinivasan S."/>
            <person name="Lee J.-J."/>
        </authorList>
    </citation>
    <scope>NUCLEOTIDE SEQUENCE [LARGE SCALE GENOMIC DNA]</scope>
    <source>
        <strain evidence="5">LCS9</strain>
    </source>
</reference>
<proteinExistence type="predicted"/>
<sequence>MRKTLSFICVLVATINCSAQTQVPSAAEVLKPVYAKAAKENKNVLLIFHASWCVWCRKMDSSLHDNAVKPLIDKNYVTTHLSVYESDNKKELENAGALEMLTKLGGADLGIPYWVVLDKNGKLLADAQNKPGENSGCPATEEEVAHFISVLKKTSSLTEPQLKVIEKRFRVNDQ</sequence>
<organism evidence="4 5">
    <name type="scientific">Flavisolibacter tropicus</name>
    <dbReference type="NCBI Taxonomy" id="1492898"/>
    <lineage>
        <taxon>Bacteria</taxon>
        <taxon>Pseudomonadati</taxon>
        <taxon>Bacteroidota</taxon>
        <taxon>Chitinophagia</taxon>
        <taxon>Chitinophagales</taxon>
        <taxon>Chitinophagaceae</taxon>
        <taxon>Flavisolibacter</taxon>
    </lineage>
</organism>
<evidence type="ECO:0000259" key="3">
    <source>
        <dbReference type="PROSITE" id="PS51352"/>
    </source>
</evidence>
<dbReference type="InterPro" id="IPR013766">
    <property type="entry name" value="Thioredoxin_domain"/>
</dbReference>
<feature type="domain" description="Thioredoxin" evidence="3">
    <location>
        <begin position="17"/>
        <end position="153"/>
    </location>
</feature>
<keyword evidence="1" id="KW-0676">Redox-active center</keyword>
<dbReference type="STRING" id="1492898.SY85_22050"/>
<evidence type="ECO:0000313" key="5">
    <source>
        <dbReference type="Proteomes" id="UP000077177"/>
    </source>
</evidence>
<dbReference type="OrthoDB" id="120730at2"/>
<gene>
    <name evidence="4" type="ORF">SY85_22050</name>
</gene>
<dbReference type="PROSITE" id="PS00194">
    <property type="entry name" value="THIOREDOXIN_1"/>
    <property type="match status" value="1"/>
</dbReference>
<dbReference type="Gene3D" id="3.40.30.10">
    <property type="entry name" value="Glutaredoxin"/>
    <property type="match status" value="1"/>
</dbReference>
<dbReference type="KEGG" id="fla:SY85_22050"/>